<protein>
    <submittedName>
        <fullName evidence="1">Uncharacterized protein</fullName>
    </submittedName>
</protein>
<reference evidence="1 2" key="1">
    <citation type="submission" date="2016-04" db="EMBL/GenBank/DDBJ databases">
        <title>A degradative enzymes factory behind the ericoid mycorrhizal symbiosis.</title>
        <authorList>
            <consortium name="DOE Joint Genome Institute"/>
            <person name="Martino E."/>
            <person name="Morin E."/>
            <person name="Grelet G."/>
            <person name="Kuo A."/>
            <person name="Kohler A."/>
            <person name="Daghino S."/>
            <person name="Barry K."/>
            <person name="Choi C."/>
            <person name="Cichocki N."/>
            <person name="Clum A."/>
            <person name="Copeland A."/>
            <person name="Hainaut M."/>
            <person name="Haridas S."/>
            <person name="Labutti K."/>
            <person name="Lindquist E."/>
            <person name="Lipzen A."/>
            <person name="Khouja H.-R."/>
            <person name="Murat C."/>
            <person name="Ohm R."/>
            <person name="Olson A."/>
            <person name="Spatafora J."/>
            <person name="Veneault-Fourrey C."/>
            <person name="Henrissat B."/>
            <person name="Grigoriev I."/>
            <person name="Martin F."/>
            <person name="Perotto S."/>
        </authorList>
    </citation>
    <scope>NUCLEOTIDE SEQUENCE [LARGE SCALE GENOMIC DNA]</scope>
    <source>
        <strain evidence="1 2">F</strain>
    </source>
</reference>
<dbReference type="EMBL" id="KZ613941">
    <property type="protein sequence ID" value="PMD44356.1"/>
    <property type="molecule type" value="Genomic_DNA"/>
</dbReference>
<name>A0A2J6S0Q2_HYAVF</name>
<keyword evidence="2" id="KW-1185">Reference proteome</keyword>
<organism evidence="1 2">
    <name type="scientific">Hyaloscypha variabilis (strain UAMH 11265 / GT02V1 / F)</name>
    <name type="common">Meliniomyces variabilis</name>
    <dbReference type="NCBI Taxonomy" id="1149755"/>
    <lineage>
        <taxon>Eukaryota</taxon>
        <taxon>Fungi</taxon>
        <taxon>Dikarya</taxon>
        <taxon>Ascomycota</taxon>
        <taxon>Pezizomycotina</taxon>
        <taxon>Leotiomycetes</taxon>
        <taxon>Helotiales</taxon>
        <taxon>Hyaloscyphaceae</taxon>
        <taxon>Hyaloscypha</taxon>
        <taxon>Hyaloscypha variabilis</taxon>
    </lineage>
</organism>
<sequence>MTFGLRLVKGNAVWSQARITPTKSNFRYACHPADSPDLPLGKVLGQGWASGGITPNSEEGVFIHADDHLLKFMATSEEMTRKGSRMALDSEASTQTDYSTREMAKDRETSFNLMANSHENNYPGVYDPSSVLSADILKPEEDLGLCPQPPLHDLVHRF</sequence>
<evidence type="ECO:0000313" key="1">
    <source>
        <dbReference type="EMBL" id="PMD44356.1"/>
    </source>
</evidence>
<evidence type="ECO:0000313" key="2">
    <source>
        <dbReference type="Proteomes" id="UP000235786"/>
    </source>
</evidence>
<gene>
    <name evidence="1" type="ORF">L207DRAFT_579302</name>
</gene>
<dbReference type="AlphaFoldDB" id="A0A2J6S0Q2"/>
<proteinExistence type="predicted"/>
<accession>A0A2J6S0Q2</accession>
<dbReference type="Proteomes" id="UP000235786">
    <property type="component" value="Unassembled WGS sequence"/>
</dbReference>